<dbReference type="CDD" id="cd00038">
    <property type="entry name" value="CAP_ED"/>
    <property type="match status" value="1"/>
</dbReference>
<feature type="transmembrane region" description="Helical" evidence="8">
    <location>
        <begin position="314"/>
        <end position="338"/>
    </location>
</feature>
<dbReference type="PANTHER" id="PTHR47823">
    <property type="entry name" value="ION_TRANS DOMAIN-CONTAINING PROTEIN"/>
    <property type="match status" value="1"/>
</dbReference>
<evidence type="ECO:0000256" key="5">
    <source>
        <dbReference type="ARBA" id="ARBA00023065"/>
    </source>
</evidence>
<comment type="caution">
    <text evidence="10">The sequence shown here is derived from an EMBL/GenBank/DDBJ whole genome shotgun (WGS) entry which is preliminary data.</text>
</comment>
<accession>A0A1R2D3W6</accession>
<evidence type="ECO:0000256" key="6">
    <source>
        <dbReference type="ARBA" id="ARBA00023136"/>
    </source>
</evidence>
<dbReference type="GO" id="GO:0016020">
    <property type="term" value="C:membrane"/>
    <property type="evidence" value="ECO:0007669"/>
    <property type="project" value="UniProtKB-SubCell"/>
</dbReference>
<dbReference type="InterPro" id="IPR018490">
    <property type="entry name" value="cNMP-bd_dom_sf"/>
</dbReference>
<keyword evidence="4 8" id="KW-1133">Transmembrane helix</keyword>
<dbReference type="SUPFAM" id="SSF81324">
    <property type="entry name" value="Voltage-gated potassium channels"/>
    <property type="match status" value="1"/>
</dbReference>
<keyword evidence="7" id="KW-0407">Ion channel</keyword>
<dbReference type="OrthoDB" id="421226at2759"/>
<dbReference type="EMBL" id="MPUH01000005">
    <property type="protein sequence ID" value="OMJ95952.1"/>
    <property type="molecule type" value="Genomic_DNA"/>
</dbReference>
<gene>
    <name evidence="10" type="ORF">SteCoe_505</name>
</gene>
<evidence type="ECO:0000256" key="3">
    <source>
        <dbReference type="ARBA" id="ARBA00022692"/>
    </source>
</evidence>
<reference evidence="10 11" key="1">
    <citation type="submission" date="2016-11" db="EMBL/GenBank/DDBJ databases">
        <title>The macronuclear genome of Stentor coeruleus: a giant cell with tiny introns.</title>
        <authorList>
            <person name="Slabodnick M."/>
            <person name="Ruby J.G."/>
            <person name="Reiff S.B."/>
            <person name="Swart E.C."/>
            <person name="Gosai S."/>
            <person name="Prabakaran S."/>
            <person name="Witkowska E."/>
            <person name="Larue G.E."/>
            <person name="Fisher S."/>
            <person name="Freeman R.M."/>
            <person name="Gunawardena J."/>
            <person name="Chu W."/>
            <person name="Stover N.A."/>
            <person name="Gregory B.D."/>
            <person name="Nowacki M."/>
            <person name="Derisi J."/>
            <person name="Roy S.W."/>
            <person name="Marshall W.F."/>
            <person name="Sood P."/>
        </authorList>
    </citation>
    <scope>NUCLEOTIDE SEQUENCE [LARGE SCALE GENOMIC DNA]</scope>
    <source>
        <strain evidence="10">WM001</strain>
    </source>
</reference>
<evidence type="ECO:0000256" key="7">
    <source>
        <dbReference type="ARBA" id="ARBA00023303"/>
    </source>
</evidence>
<dbReference type="AlphaFoldDB" id="A0A1R2D3W6"/>
<evidence type="ECO:0000256" key="1">
    <source>
        <dbReference type="ARBA" id="ARBA00004141"/>
    </source>
</evidence>
<feature type="transmembrane region" description="Helical" evidence="8">
    <location>
        <begin position="126"/>
        <end position="147"/>
    </location>
</feature>
<dbReference type="FunFam" id="1.10.287.70:FF:000123">
    <property type="entry name" value="Potassium channel KAT3"/>
    <property type="match status" value="1"/>
</dbReference>
<protein>
    <recommendedName>
        <fullName evidence="9">Cyclic nucleotide-binding domain-containing protein</fullName>
    </recommendedName>
</protein>
<evidence type="ECO:0000256" key="8">
    <source>
        <dbReference type="SAM" id="Phobius"/>
    </source>
</evidence>
<evidence type="ECO:0000256" key="4">
    <source>
        <dbReference type="ARBA" id="ARBA00022989"/>
    </source>
</evidence>
<dbReference type="InterPro" id="IPR000595">
    <property type="entry name" value="cNMP-bd_dom"/>
</dbReference>
<keyword evidence="3 8" id="KW-0812">Transmembrane</keyword>
<keyword evidence="2" id="KW-0813">Transport</keyword>
<keyword evidence="11" id="KW-1185">Reference proteome</keyword>
<sequence length="856" mass="99281">MLNITRLSLQIISAKDDLDKTAYPDTRIKDLWNKLRLFSRIIGRFLKLKKDILSFGSKGLNQNQKILSDSSLHKSSDNKKFLFFPGSKAKIFWEIFMSAAYLYVSIFIPLGLTFDELSSGIWMKLILVTDVIFFMDLILTFNTALVLKNREIITERKDIALRYLKSWFALDLISCFPFEIASYVANMGSASYNNFFRIVRFARIYRISKLFKLLKRFRPSLNFIKVSPSNSLKNAVINFVYFWFIFMLSVHIFGCIWYYIGKIHGNSMISWRQKYQIDEMALTDKYLASIYYVFLTLITVGYGDIVSTNNTEKLFTVIMMFFGIFLYSFTVSSIIAIISSDDSQKLELKHKLSVIKELSFHSEFPLELTKKVKDSLKQKSLFTHLIYNNILDEISKLSSNLRTELLEHIHRQITGGLFFFESKPQVFISGLATKMTLQTYRLKEYLYEEYDIADEVYFLRAGYVKMTCDCVTFRLYTSGSYFGEVEIIENIERESNAQVASRAADILIVGKDDFLRIFEDFPEYYGEVLRVAKIRKKAHECSKIEAISNISDESFRSLCTIRNDSLNSEMSIVPGDKLHRTDTPMSVSLKFDHGSKRRNRKLWSKALGKQLDFSDDVEEKTPRRSMIELRRSSDALLDVPSTPRKSLIDFRFDDDVEVLENSIRNKTFYSKELSPLDYKNRQNSFSEASFYATKDNDSIKNNNRAASIFELHYKVSSDSNEGFIEKKSKSNDMNITNLCEEENCEKISNDNIEESKTSSVIGHNIENIDNNYLTDKDPTIPRIEQNELKITKMIRKKVSIIENSQDEPINIIIKADTTIKKFDSAICNAHMIILENNEASKNLNKLVEDLKNRLKL</sequence>
<dbReference type="PANTHER" id="PTHR47823:SF9">
    <property type="entry name" value="CHROMOSOME UNDETERMINED SCAFFOLD_10, WHOLE GENOME SHOTGUN SEQUENCE"/>
    <property type="match status" value="1"/>
</dbReference>
<organism evidence="10 11">
    <name type="scientific">Stentor coeruleus</name>
    <dbReference type="NCBI Taxonomy" id="5963"/>
    <lineage>
        <taxon>Eukaryota</taxon>
        <taxon>Sar</taxon>
        <taxon>Alveolata</taxon>
        <taxon>Ciliophora</taxon>
        <taxon>Postciliodesmatophora</taxon>
        <taxon>Heterotrichea</taxon>
        <taxon>Heterotrichida</taxon>
        <taxon>Stentoridae</taxon>
        <taxon>Stentor</taxon>
    </lineage>
</organism>
<dbReference type="Pfam" id="PF00520">
    <property type="entry name" value="Ion_trans"/>
    <property type="match status" value="1"/>
</dbReference>
<dbReference type="InterPro" id="IPR005821">
    <property type="entry name" value="Ion_trans_dom"/>
</dbReference>
<evidence type="ECO:0000256" key="2">
    <source>
        <dbReference type="ARBA" id="ARBA00022448"/>
    </source>
</evidence>
<feature type="transmembrane region" description="Helical" evidence="8">
    <location>
        <begin position="91"/>
        <end position="114"/>
    </location>
</feature>
<comment type="subcellular location">
    <subcellularLocation>
        <location evidence="1">Membrane</location>
        <topology evidence="1">Multi-pass membrane protein</topology>
    </subcellularLocation>
</comment>
<dbReference type="InterPro" id="IPR003938">
    <property type="entry name" value="K_chnl_volt-dep_EAG/ELK/ERG"/>
</dbReference>
<evidence type="ECO:0000313" key="11">
    <source>
        <dbReference type="Proteomes" id="UP000187209"/>
    </source>
</evidence>
<proteinExistence type="predicted"/>
<dbReference type="SMART" id="SM00100">
    <property type="entry name" value="cNMP"/>
    <property type="match status" value="1"/>
</dbReference>
<dbReference type="PROSITE" id="PS50042">
    <property type="entry name" value="CNMP_BINDING_3"/>
    <property type="match status" value="1"/>
</dbReference>
<dbReference type="SUPFAM" id="SSF51206">
    <property type="entry name" value="cAMP-binding domain-like"/>
    <property type="match status" value="1"/>
</dbReference>
<dbReference type="PRINTS" id="PR01463">
    <property type="entry name" value="EAGCHANLFMLY"/>
</dbReference>
<dbReference type="GO" id="GO:0005249">
    <property type="term" value="F:voltage-gated potassium channel activity"/>
    <property type="evidence" value="ECO:0007669"/>
    <property type="project" value="InterPro"/>
</dbReference>
<evidence type="ECO:0000259" key="9">
    <source>
        <dbReference type="PROSITE" id="PS50042"/>
    </source>
</evidence>
<keyword evidence="6 8" id="KW-0472">Membrane</keyword>
<dbReference type="InterPro" id="IPR014710">
    <property type="entry name" value="RmlC-like_jellyroll"/>
</dbReference>
<feature type="transmembrane region" description="Helical" evidence="8">
    <location>
        <begin position="240"/>
        <end position="260"/>
    </location>
</feature>
<feature type="transmembrane region" description="Helical" evidence="8">
    <location>
        <begin position="281"/>
        <end position="302"/>
    </location>
</feature>
<dbReference type="Proteomes" id="UP000187209">
    <property type="component" value="Unassembled WGS sequence"/>
</dbReference>
<keyword evidence="5" id="KW-0406">Ion transport</keyword>
<name>A0A1R2D3W6_9CILI</name>
<dbReference type="Gene3D" id="2.60.120.10">
    <property type="entry name" value="Jelly Rolls"/>
    <property type="match status" value="1"/>
</dbReference>
<evidence type="ECO:0000313" key="10">
    <source>
        <dbReference type="EMBL" id="OMJ95952.1"/>
    </source>
</evidence>
<dbReference type="Pfam" id="PF00027">
    <property type="entry name" value="cNMP_binding"/>
    <property type="match status" value="1"/>
</dbReference>
<feature type="domain" description="Cyclic nucleotide-binding" evidence="9">
    <location>
        <begin position="419"/>
        <end position="518"/>
    </location>
</feature>
<dbReference type="Gene3D" id="1.10.287.70">
    <property type="match status" value="1"/>
</dbReference>